<proteinExistence type="predicted"/>
<dbReference type="InterPro" id="IPR000504">
    <property type="entry name" value="RRM_dom"/>
</dbReference>
<evidence type="ECO:0000256" key="2">
    <source>
        <dbReference type="PROSITE-ProRule" id="PRU00176"/>
    </source>
</evidence>
<evidence type="ECO:0000313" key="6">
    <source>
        <dbReference type="WBParaSite" id="PDA_v2.g27611.t1"/>
    </source>
</evidence>
<keyword evidence="5" id="KW-1185">Reference proteome</keyword>
<feature type="compositionally biased region" description="Basic residues" evidence="3">
    <location>
        <begin position="154"/>
        <end position="167"/>
    </location>
</feature>
<feature type="compositionally biased region" description="Basic residues" evidence="3">
    <location>
        <begin position="1"/>
        <end position="19"/>
    </location>
</feature>
<feature type="domain" description="RRM" evidence="4">
    <location>
        <begin position="29"/>
        <end position="102"/>
    </location>
</feature>
<dbReference type="GO" id="GO:0061574">
    <property type="term" value="C:ASAP complex"/>
    <property type="evidence" value="ECO:0007669"/>
    <property type="project" value="TreeGrafter"/>
</dbReference>
<dbReference type="Gene3D" id="3.30.70.330">
    <property type="match status" value="1"/>
</dbReference>
<feature type="region of interest" description="Disordered" evidence="3">
    <location>
        <begin position="1"/>
        <end position="37"/>
    </location>
</feature>
<keyword evidence="1 2" id="KW-0694">RNA-binding</keyword>
<dbReference type="InterPro" id="IPR012677">
    <property type="entry name" value="Nucleotide-bd_a/b_plait_sf"/>
</dbReference>
<dbReference type="Proteomes" id="UP000887578">
    <property type="component" value="Unplaced"/>
</dbReference>
<dbReference type="GO" id="GO:0005737">
    <property type="term" value="C:cytoplasm"/>
    <property type="evidence" value="ECO:0007669"/>
    <property type="project" value="TreeGrafter"/>
</dbReference>
<dbReference type="Pfam" id="PF00076">
    <property type="entry name" value="RRM_1"/>
    <property type="match status" value="1"/>
</dbReference>
<dbReference type="PROSITE" id="PS50102">
    <property type="entry name" value="RRM"/>
    <property type="match status" value="1"/>
</dbReference>
<dbReference type="GO" id="GO:0003723">
    <property type="term" value="F:RNA binding"/>
    <property type="evidence" value="ECO:0007669"/>
    <property type="project" value="UniProtKB-UniRule"/>
</dbReference>
<reference evidence="6" key="1">
    <citation type="submission" date="2022-11" db="UniProtKB">
        <authorList>
            <consortium name="WormBaseParasite"/>
        </authorList>
    </citation>
    <scope>IDENTIFICATION</scope>
</reference>
<protein>
    <submittedName>
        <fullName evidence="6">RRM domain-containing protein</fullName>
    </submittedName>
</protein>
<dbReference type="SMART" id="SM00360">
    <property type="entry name" value="RRM"/>
    <property type="match status" value="1"/>
</dbReference>
<dbReference type="SUPFAM" id="SSF54928">
    <property type="entry name" value="RNA-binding domain, RBD"/>
    <property type="match status" value="1"/>
</dbReference>
<evidence type="ECO:0000256" key="3">
    <source>
        <dbReference type="SAM" id="MobiDB-lite"/>
    </source>
</evidence>
<dbReference type="WBParaSite" id="PDA_v2.g27611.t1">
    <property type="protein sequence ID" value="PDA_v2.g27611.t1"/>
    <property type="gene ID" value="PDA_v2.g27611"/>
</dbReference>
<feature type="region of interest" description="Disordered" evidence="3">
    <location>
        <begin position="92"/>
        <end position="189"/>
    </location>
</feature>
<accession>A0A914Q924</accession>
<dbReference type="InterPro" id="IPR035979">
    <property type="entry name" value="RBD_domain_sf"/>
</dbReference>
<dbReference type="GO" id="GO:0005654">
    <property type="term" value="C:nucleoplasm"/>
    <property type="evidence" value="ECO:0007669"/>
    <property type="project" value="TreeGrafter"/>
</dbReference>
<evidence type="ECO:0000259" key="4">
    <source>
        <dbReference type="PROSITE" id="PS50102"/>
    </source>
</evidence>
<organism evidence="5 6">
    <name type="scientific">Panagrolaimus davidi</name>
    <dbReference type="NCBI Taxonomy" id="227884"/>
    <lineage>
        <taxon>Eukaryota</taxon>
        <taxon>Metazoa</taxon>
        <taxon>Ecdysozoa</taxon>
        <taxon>Nematoda</taxon>
        <taxon>Chromadorea</taxon>
        <taxon>Rhabditida</taxon>
        <taxon>Tylenchina</taxon>
        <taxon>Panagrolaimomorpha</taxon>
        <taxon>Panagrolaimoidea</taxon>
        <taxon>Panagrolaimidae</taxon>
        <taxon>Panagrolaimus</taxon>
    </lineage>
</organism>
<dbReference type="AlphaFoldDB" id="A0A914Q924"/>
<evidence type="ECO:0000313" key="5">
    <source>
        <dbReference type="Proteomes" id="UP000887578"/>
    </source>
</evidence>
<dbReference type="PANTHER" id="PTHR15481:SF0">
    <property type="entry name" value="LD23870P-RELATED"/>
    <property type="match status" value="1"/>
</dbReference>
<dbReference type="GO" id="GO:0000398">
    <property type="term" value="P:mRNA splicing, via spliceosome"/>
    <property type="evidence" value="ECO:0007669"/>
    <property type="project" value="TreeGrafter"/>
</dbReference>
<evidence type="ECO:0000256" key="1">
    <source>
        <dbReference type="ARBA" id="ARBA00022884"/>
    </source>
</evidence>
<sequence>MSGHRSRRDSRSPSPRRGRERSASPSSSKRLHLADLDDTVSRRNVEDTFSKFGKLADVWVASYPPYYGFVVFENGDDAIDALKSMKSGYIGDCRIRTSVARPRRSPRPYRGGGGGGYGRRNDYQRRSRSPILRRNDNPRRSRSPPPRKRDYSPRRSRSPSPRKRNYSPRRERSPVQRNRRSPIADNVSD</sequence>
<dbReference type="PANTHER" id="PTHR15481">
    <property type="entry name" value="RIBONUCLEIC ACID BINDING PROTEIN S1"/>
    <property type="match status" value="1"/>
</dbReference>
<name>A0A914Q924_9BILA</name>